<dbReference type="EMBL" id="WHNZ01000042">
    <property type="protein sequence ID" value="NOV02295.1"/>
    <property type="molecule type" value="Genomic_DNA"/>
</dbReference>
<gene>
    <name evidence="2" type="ORF">GC097_20000</name>
</gene>
<feature type="transmembrane region" description="Helical" evidence="1">
    <location>
        <begin position="56"/>
        <end position="75"/>
    </location>
</feature>
<feature type="transmembrane region" description="Helical" evidence="1">
    <location>
        <begin position="12"/>
        <end position="35"/>
    </location>
</feature>
<reference evidence="2 3" key="1">
    <citation type="submission" date="2019-10" db="EMBL/GenBank/DDBJ databases">
        <title>Description of Paenibacillus pedi sp. nov.</title>
        <authorList>
            <person name="Carlier A."/>
            <person name="Qi S."/>
        </authorList>
    </citation>
    <scope>NUCLEOTIDE SEQUENCE [LARGE SCALE GENOMIC DNA]</scope>
    <source>
        <strain evidence="2 3">LMG 31457</strain>
    </source>
</reference>
<protein>
    <submittedName>
        <fullName evidence="2">DUF1772 domain-containing protein</fullName>
    </submittedName>
</protein>
<keyword evidence="1" id="KW-0472">Membrane</keyword>
<name>A0ABX1ZUH1_9BACL</name>
<proteinExistence type="predicted"/>
<dbReference type="InterPro" id="IPR013901">
    <property type="entry name" value="Anthrone_oxy"/>
</dbReference>
<dbReference type="Pfam" id="PF08592">
    <property type="entry name" value="Anthrone_oxy"/>
    <property type="match status" value="1"/>
</dbReference>
<accession>A0ABX1ZUH1</accession>
<evidence type="ECO:0000313" key="2">
    <source>
        <dbReference type="EMBL" id="NOV02295.1"/>
    </source>
</evidence>
<keyword evidence="1" id="KW-1133">Transmembrane helix</keyword>
<sequence length="212" mass="23949">MVIKHREVLSSIFIIISPMRYFLFGRLLLVLAVYIEFIDVFYIKHNISKRITRRTFHMYQIVIEFVSLFLTGILAGEEFVVRYGVHASLAHLDEQSQIRVRQALILKLRVLVPAIILPTVVSAVAVLILNRYDSGFGFQCAGALALLILILTTIFGTLPINKGLLLWRPDAPPSNWKQLINRWALLDVVRSSAAILAFAFFLTAVALQLTGK</sequence>
<feature type="transmembrane region" description="Helical" evidence="1">
    <location>
        <begin position="110"/>
        <end position="129"/>
    </location>
</feature>
<dbReference type="Proteomes" id="UP000618579">
    <property type="component" value="Unassembled WGS sequence"/>
</dbReference>
<evidence type="ECO:0000313" key="3">
    <source>
        <dbReference type="Proteomes" id="UP000618579"/>
    </source>
</evidence>
<evidence type="ECO:0000256" key="1">
    <source>
        <dbReference type="SAM" id="Phobius"/>
    </source>
</evidence>
<keyword evidence="1" id="KW-0812">Transmembrane</keyword>
<feature type="transmembrane region" description="Helical" evidence="1">
    <location>
        <begin position="136"/>
        <end position="160"/>
    </location>
</feature>
<organism evidence="2 3">
    <name type="scientific">Paenibacillus planticolens</name>
    <dbReference type="NCBI Taxonomy" id="2654976"/>
    <lineage>
        <taxon>Bacteria</taxon>
        <taxon>Bacillati</taxon>
        <taxon>Bacillota</taxon>
        <taxon>Bacilli</taxon>
        <taxon>Bacillales</taxon>
        <taxon>Paenibacillaceae</taxon>
        <taxon>Paenibacillus</taxon>
    </lineage>
</organism>
<keyword evidence="3" id="KW-1185">Reference proteome</keyword>
<feature type="transmembrane region" description="Helical" evidence="1">
    <location>
        <begin position="180"/>
        <end position="207"/>
    </location>
</feature>
<comment type="caution">
    <text evidence="2">The sequence shown here is derived from an EMBL/GenBank/DDBJ whole genome shotgun (WGS) entry which is preliminary data.</text>
</comment>